<name>A0ABS4WZY4_9MICO</name>
<keyword evidence="2" id="KW-1185">Reference proteome</keyword>
<organism evidence="1 2">
    <name type="scientific">Brachybacterium sacelli</name>
    <dbReference type="NCBI Taxonomy" id="173364"/>
    <lineage>
        <taxon>Bacteria</taxon>
        <taxon>Bacillati</taxon>
        <taxon>Actinomycetota</taxon>
        <taxon>Actinomycetes</taxon>
        <taxon>Micrococcales</taxon>
        <taxon>Dermabacteraceae</taxon>
        <taxon>Brachybacterium</taxon>
    </lineage>
</organism>
<protein>
    <submittedName>
        <fullName evidence="1">Uncharacterized protein</fullName>
    </submittedName>
</protein>
<evidence type="ECO:0000313" key="1">
    <source>
        <dbReference type="EMBL" id="MBP2381762.1"/>
    </source>
</evidence>
<dbReference type="Proteomes" id="UP001519290">
    <property type="component" value="Unassembled WGS sequence"/>
</dbReference>
<dbReference type="EMBL" id="JAGIOD010000001">
    <property type="protein sequence ID" value="MBP2381762.1"/>
    <property type="molecule type" value="Genomic_DNA"/>
</dbReference>
<comment type="caution">
    <text evidence="1">The sequence shown here is derived from an EMBL/GenBank/DDBJ whole genome shotgun (WGS) entry which is preliminary data.</text>
</comment>
<sequence length="62" mass="6748">MVLRAGGEPTEDLAVYLRAGEAYFVLVQDGEDLDMVPVPSITAWEAIMHVLPGAHEIKDPRG</sequence>
<reference evidence="1 2" key="1">
    <citation type="submission" date="2021-03" db="EMBL/GenBank/DDBJ databases">
        <title>Sequencing the genomes of 1000 actinobacteria strains.</title>
        <authorList>
            <person name="Klenk H.-P."/>
        </authorList>
    </citation>
    <scope>NUCLEOTIDE SEQUENCE [LARGE SCALE GENOMIC DNA]</scope>
    <source>
        <strain evidence="1 2">DSM 14566</strain>
    </source>
</reference>
<gene>
    <name evidence="1" type="ORF">JOF43_001719</name>
</gene>
<dbReference type="RefSeq" id="WP_209901165.1">
    <property type="nucleotide sequence ID" value="NZ_BAAAJW010000010.1"/>
</dbReference>
<accession>A0ABS4WZY4</accession>
<proteinExistence type="predicted"/>
<evidence type="ECO:0000313" key="2">
    <source>
        <dbReference type="Proteomes" id="UP001519290"/>
    </source>
</evidence>